<dbReference type="GO" id="GO:0016793">
    <property type="term" value="F:triphosphoric monoester hydrolase activity"/>
    <property type="evidence" value="ECO:0007669"/>
    <property type="project" value="InterPro"/>
</dbReference>
<organism evidence="3 4">
    <name type="scientific">Anaerotruncus massiliensis</name>
    <name type="common">ex Liu et al. 2021</name>
    <dbReference type="NCBI Taxonomy" id="2321404"/>
    <lineage>
        <taxon>Bacteria</taxon>
        <taxon>Bacillati</taxon>
        <taxon>Bacillota</taxon>
        <taxon>Clostridia</taxon>
        <taxon>Eubacteriales</taxon>
        <taxon>Oscillospiraceae</taxon>
        <taxon>Anaerotruncus</taxon>
    </lineage>
</organism>
<accession>A0A498CK99</accession>
<sequence length="337" mass="38258">MTIREQTQEIQARTLSKYASLSQNSLGRERPVEDCPLRTPYARDRDRILHCKSFRRLMHKTQVFLSPEGDHYRTRLTHTLEVSQIARTIAVALRLNEELTEAIALGHDLGHTPFGHAGERALAQVCPHGFSHAQQSVRVVERIENDGAGLNLTWEVRNGIGCHSYSNPSPEGRARTLEGRAVYFADKIAYLNHDLEDALRAKVLTQDDIPWTIKYALGRTKSQRITALITSLVENSGEDVGMDKATAEAFAQFNSFMYEAVYLNPVAKGEEGKAEEVVKSLYRHFAEHPQELPDEYQAIYEREDAARAACDYISGMSDRYAVATYERLFVPRPWEIY</sequence>
<dbReference type="RefSeq" id="WP_101549425.1">
    <property type="nucleotide sequence ID" value="NZ_DBFBJK010000163.1"/>
</dbReference>
<dbReference type="Gene3D" id="1.10.3210.10">
    <property type="entry name" value="Hypothetical protein af1432"/>
    <property type="match status" value="1"/>
</dbReference>
<evidence type="ECO:0000259" key="2">
    <source>
        <dbReference type="PROSITE" id="PS51831"/>
    </source>
</evidence>
<dbReference type="PANTHER" id="PTHR35795:SF1">
    <property type="entry name" value="BIS(5'-NUCLEOSYL)-TETRAPHOSPHATASE, SYMMETRICAL"/>
    <property type="match status" value="1"/>
</dbReference>
<gene>
    <name evidence="3" type="ORF">D4A47_10565</name>
</gene>
<dbReference type="AlphaFoldDB" id="A0A498CK99"/>
<evidence type="ECO:0000256" key="1">
    <source>
        <dbReference type="ARBA" id="ARBA00022801"/>
    </source>
</evidence>
<dbReference type="EMBL" id="RCHT01000022">
    <property type="protein sequence ID" value="RLL09109.1"/>
    <property type="molecule type" value="Genomic_DNA"/>
</dbReference>
<dbReference type="Pfam" id="PF13286">
    <property type="entry name" value="HD_assoc"/>
    <property type="match status" value="1"/>
</dbReference>
<dbReference type="CDD" id="cd00077">
    <property type="entry name" value="HDc"/>
    <property type="match status" value="1"/>
</dbReference>
<dbReference type="InterPro" id="IPR003607">
    <property type="entry name" value="HD/PDEase_dom"/>
</dbReference>
<keyword evidence="4" id="KW-1185">Reference proteome</keyword>
<name>A0A498CK99_9FIRM</name>
<dbReference type="InterPro" id="IPR026875">
    <property type="entry name" value="PHydrolase_assoc_dom"/>
</dbReference>
<dbReference type="InterPro" id="IPR051094">
    <property type="entry name" value="Diverse_Catalytic_Enzymes"/>
</dbReference>
<comment type="caution">
    <text evidence="3">The sequence shown here is derived from an EMBL/GenBank/DDBJ whole genome shotgun (WGS) entry which is preliminary data.</text>
</comment>
<proteinExistence type="predicted"/>
<dbReference type="InterPro" id="IPR006674">
    <property type="entry name" value="HD_domain"/>
</dbReference>
<dbReference type="Proteomes" id="UP000276301">
    <property type="component" value="Unassembled WGS sequence"/>
</dbReference>
<reference evidence="3 4" key="1">
    <citation type="submission" date="2018-10" db="EMBL/GenBank/DDBJ databases">
        <title>Anaerotruncus faecis sp. nov., isolated from human feces.</title>
        <authorList>
            <person name="Wang Y.-J."/>
        </authorList>
    </citation>
    <scope>NUCLEOTIDE SEQUENCE [LARGE SCALE GENOMIC DNA]</scope>
    <source>
        <strain evidence="3 4">22A2-44</strain>
    </source>
</reference>
<dbReference type="NCBIfam" id="NF002327">
    <property type="entry name" value="PRK01286.1-2"/>
    <property type="match status" value="1"/>
</dbReference>
<dbReference type="PANTHER" id="PTHR35795">
    <property type="entry name" value="SLR1885 PROTEIN"/>
    <property type="match status" value="1"/>
</dbReference>
<dbReference type="InterPro" id="IPR006261">
    <property type="entry name" value="dGTPase"/>
</dbReference>
<feature type="domain" description="HD" evidence="2">
    <location>
        <begin position="75"/>
        <end position="191"/>
    </location>
</feature>
<dbReference type="PROSITE" id="PS51831">
    <property type="entry name" value="HD"/>
    <property type="match status" value="1"/>
</dbReference>
<dbReference type="SUPFAM" id="SSF109604">
    <property type="entry name" value="HD-domain/PDEase-like"/>
    <property type="match status" value="1"/>
</dbReference>
<keyword evidence="1 3" id="KW-0378">Hydrolase</keyword>
<dbReference type="SMART" id="SM00471">
    <property type="entry name" value="HDc"/>
    <property type="match status" value="1"/>
</dbReference>
<dbReference type="NCBIfam" id="TIGR01353">
    <property type="entry name" value="dGTP_triPase"/>
    <property type="match status" value="1"/>
</dbReference>
<protein>
    <submittedName>
        <fullName evidence="3">Deoxyguanosinetriphosphate triphosphohydrolase</fullName>
    </submittedName>
</protein>
<evidence type="ECO:0000313" key="3">
    <source>
        <dbReference type="EMBL" id="RLL09109.1"/>
    </source>
</evidence>
<dbReference type="Pfam" id="PF01966">
    <property type="entry name" value="HD"/>
    <property type="match status" value="1"/>
</dbReference>
<evidence type="ECO:0000313" key="4">
    <source>
        <dbReference type="Proteomes" id="UP000276301"/>
    </source>
</evidence>